<evidence type="ECO:0000313" key="2">
    <source>
        <dbReference type="EMBL" id="MDQ2583544.1"/>
    </source>
</evidence>
<dbReference type="PANTHER" id="PTHR12993:SF11">
    <property type="entry name" value="N-ACETYLGLUCOSAMINYL-PHOSPHATIDYLINOSITOL DE-N-ACETYLASE"/>
    <property type="match status" value="1"/>
</dbReference>
<dbReference type="InterPro" id="IPR003737">
    <property type="entry name" value="GlcNAc_PI_deacetylase-related"/>
</dbReference>
<gene>
    <name evidence="2" type="ORF">CKY47_06020</name>
</gene>
<sequence length="228" mass="25137">MHRQMRRLLVVGAHGDDETLGAGGTIARLAEEGVTVSLCVLTNDDGSRSETGSGVINRTAAIELAAKTLGIERLRIHEFGDNRLDTVGHLELNRVVEREVRDFEPDTIFTTGMSDLSTDHALVSRAARVAGRPGKGSVRELRTFEVRSATDVGEASGLPITFRPNCWQCLDETHLERKVEALRAYGKELEPWPNPRSERGVRALAEYRGSQISVGLAEAFEIVRFVHH</sequence>
<comment type="caution">
    <text evidence="2">The sequence shown here is derived from an EMBL/GenBank/DDBJ whole genome shotgun (WGS) entry which is preliminary data.</text>
</comment>
<keyword evidence="1" id="KW-0862">Zinc</keyword>
<accession>A0ABU0WWU8</accession>
<name>A0ABU0WWU8_9PSEU</name>
<organism evidence="2 3">
    <name type="scientific">Saccharothrix yanglingensis</name>
    <dbReference type="NCBI Taxonomy" id="659496"/>
    <lineage>
        <taxon>Bacteria</taxon>
        <taxon>Bacillati</taxon>
        <taxon>Actinomycetota</taxon>
        <taxon>Actinomycetes</taxon>
        <taxon>Pseudonocardiales</taxon>
        <taxon>Pseudonocardiaceae</taxon>
        <taxon>Saccharothrix</taxon>
    </lineage>
</organism>
<evidence type="ECO:0000256" key="1">
    <source>
        <dbReference type="ARBA" id="ARBA00022833"/>
    </source>
</evidence>
<proteinExistence type="predicted"/>
<protein>
    <submittedName>
        <fullName evidence="2">GlcNAc-PI de-N-acetylase</fullName>
    </submittedName>
</protein>
<dbReference type="InterPro" id="IPR024078">
    <property type="entry name" value="LmbE-like_dom_sf"/>
</dbReference>
<dbReference type="Pfam" id="PF02585">
    <property type="entry name" value="PIG-L"/>
    <property type="match status" value="1"/>
</dbReference>
<dbReference type="EMBL" id="NSDM01000002">
    <property type="protein sequence ID" value="MDQ2583544.1"/>
    <property type="molecule type" value="Genomic_DNA"/>
</dbReference>
<reference evidence="2 3" key="1">
    <citation type="submission" date="2017-06" db="EMBL/GenBank/DDBJ databases">
        <title>Cultured bacterium strain Saccharothrix yanglingensis Hhs.015.</title>
        <authorList>
            <person name="Xia Y."/>
        </authorList>
    </citation>
    <scope>NUCLEOTIDE SEQUENCE [LARGE SCALE GENOMIC DNA]</scope>
    <source>
        <strain evidence="2 3">Hhs.015</strain>
    </source>
</reference>
<dbReference type="Gene3D" id="3.40.50.10320">
    <property type="entry name" value="LmbE-like"/>
    <property type="match status" value="1"/>
</dbReference>
<evidence type="ECO:0000313" key="3">
    <source>
        <dbReference type="Proteomes" id="UP001225605"/>
    </source>
</evidence>
<dbReference type="Proteomes" id="UP001225605">
    <property type="component" value="Unassembled WGS sequence"/>
</dbReference>
<dbReference type="SUPFAM" id="SSF102588">
    <property type="entry name" value="LmbE-like"/>
    <property type="match status" value="1"/>
</dbReference>
<keyword evidence="3" id="KW-1185">Reference proteome</keyword>
<dbReference type="PANTHER" id="PTHR12993">
    <property type="entry name" value="N-ACETYLGLUCOSAMINYL-PHOSPHATIDYLINOSITOL DE-N-ACETYLASE-RELATED"/>
    <property type="match status" value="1"/>
</dbReference>